<proteinExistence type="predicted"/>
<accession>C0EQV2</accession>
<evidence type="ECO:0000313" key="2">
    <source>
        <dbReference type="Proteomes" id="UP000004457"/>
    </source>
</evidence>
<sequence length="62" mass="7495">MLFFMRRIFCPYPMPCLLDRKNLKNGADRSFGYNQSIRIYLARISPFAKILLSCRLIWQLFF</sequence>
<evidence type="ECO:0000313" key="1">
    <source>
        <dbReference type="EMBL" id="EEG32644.1"/>
    </source>
</evidence>
<organism evidence="1 2">
    <name type="scientific">Neisseria flavescens NRL30031/H210</name>
    <dbReference type="NCBI Taxonomy" id="546264"/>
    <lineage>
        <taxon>Bacteria</taxon>
        <taxon>Pseudomonadati</taxon>
        <taxon>Pseudomonadota</taxon>
        <taxon>Betaproteobacteria</taxon>
        <taxon>Neisseriales</taxon>
        <taxon>Neisseriaceae</taxon>
        <taxon>Neisseria</taxon>
    </lineage>
</organism>
<protein>
    <submittedName>
        <fullName evidence="1">Uncharacterized protein</fullName>
    </submittedName>
</protein>
<comment type="caution">
    <text evidence="1">The sequence shown here is derived from an EMBL/GenBank/DDBJ whole genome shotgun (WGS) entry which is preliminary data.</text>
</comment>
<name>C0EQV2_NEIFL</name>
<gene>
    <name evidence="1" type="ORF">NEIFLAOT_02350</name>
</gene>
<dbReference type="AlphaFoldDB" id="C0EQV2"/>
<reference evidence="1 2" key="1">
    <citation type="submission" date="2009-01" db="EMBL/GenBank/DDBJ databases">
        <authorList>
            <person name="Fulton L."/>
            <person name="Clifton S."/>
            <person name="Chinwalla A.T."/>
            <person name="Mitreva M."/>
            <person name="Sodergren E."/>
            <person name="Weinstock G."/>
            <person name="Clifton S."/>
            <person name="Dooling D.J."/>
            <person name="Fulton B."/>
            <person name="Minx P."/>
            <person name="Pepin K.H."/>
            <person name="Johnson M."/>
            <person name="Bhonagiri V."/>
            <person name="Nash W.E."/>
            <person name="Mardis E.R."/>
            <person name="Wilson R.K."/>
        </authorList>
    </citation>
    <scope>NUCLEOTIDE SEQUENCE [LARGE SCALE GENOMIC DNA]</scope>
    <source>
        <strain evidence="1 2">NRL30031/H210</strain>
    </source>
</reference>
<dbReference type="Proteomes" id="UP000004457">
    <property type="component" value="Unassembled WGS sequence"/>
</dbReference>
<dbReference type="EMBL" id="ACEN01000102">
    <property type="protein sequence ID" value="EEG32644.1"/>
    <property type="molecule type" value="Genomic_DNA"/>
</dbReference>
<keyword evidence="2" id="KW-1185">Reference proteome</keyword>